<protein>
    <recommendedName>
        <fullName evidence="3">Sushi domain-containing protein</fullName>
    </recommendedName>
</protein>
<dbReference type="Proteomes" id="UP001432027">
    <property type="component" value="Unassembled WGS sequence"/>
</dbReference>
<feature type="non-terminal residue" evidence="1">
    <location>
        <position position="307"/>
    </location>
</feature>
<evidence type="ECO:0000313" key="1">
    <source>
        <dbReference type="EMBL" id="GMS98176.1"/>
    </source>
</evidence>
<evidence type="ECO:0000313" key="2">
    <source>
        <dbReference type="Proteomes" id="UP001432027"/>
    </source>
</evidence>
<feature type="non-terminal residue" evidence="1">
    <location>
        <position position="1"/>
    </location>
</feature>
<reference evidence="1" key="1">
    <citation type="submission" date="2023-10" db="EMBL/GenBank/DDBJ databases">
        <title>Genome assembly of Pristionchus species.</title>
        <authorList>
            <person name="Yoshida K."/>
            <person name="Sommer R.J."/>
        </authorList>
    </citation>
    <scope>NUCLEOTIDE SEQUENCE</scope>
    <source>
        <strain evidence="1">RS0144</strain>
    </source>
</reference>
<sequence length="307" mass="33839">KGYECDEALGIQYYVDIDVTGLKCVDPKAVLAVKKKIADVIHCHDDEWVAEGGCCGITRSFVCARACDVAACPAESPRNPLNYGRLAIENATESTKCAVAKCQYGFVAVDDNGSLLFEYPAHTHTVSCSATGKWSVSATEKHSYVMCKGKPKPCSDKCTNKPWQTSSLKATSPAIRDGCEYSCPAGQALSRRNGKWAITLTSAKCTPRGILTDNGLITDRIGCMKCDVPDGPIVRQLERTNRNTKPGISTKCVLRCPKGYDLRYRENESDRFLAPGNVLYRQIRASENFWITRNGFVLTRSFRYDCV</sequence>
<name>A0AAV5TUU7_9BILA</name>
<dbReference type="EMBL" id="BTSX01000005">
    <property type="protein sequence ID" value="GMS98176.1"/>
    <property type="molecule type" value="Genomic_DNA"/>
</dbReference>
<gene>
    <name evidence="1" type="ORF">PENTCL1PPCAC_20351</name>
</gene>
<keyword evidence="2" id="KW-1185">Reference proteome</keyword>
<organism evidence="1 2">
    <name type="scientific">Pristionchus entomophagus</name>
    <dbReference type="NCBI Taxonomy" id="358040"/>
    <lineage>
        <taxon>Eukaryota</taxon>
        <taxon>Metazoa</taxon>
        <taxon>Ecdysozoa</taxon>
        <taxon>Nematoda</taxon>
        <taxon>Chromadorea</taxon>
        <taxon>Rhabditida</taxon>
        <taxon>Rhabditina</taxon>
        <taxon>Diplogasteromorpha</taxon>
        <taxon>Diplogasteroidea</taxon>
        <taxon>Neodiplogasteridae</taxon>
        <taxon>Pristionchus</taxon>
    </lineage>
</organism>
<accession>A0AAV5TUU7</accession>
<dbReference type="AlphaFoldDB" id="A0AAV5TUU7"/>
<evidence type="ECO:0008006" key="3">
    <source>
        <dbReference type="Google" id="ProtNLM"/>
    </source>
</evidence>
<proteinExistence type="predicted"/>
<comment type="caution">
    <text evidence="1">The sequence shown here is derived from an EMBL/GenBank/DDBJ whole genome shotgun (WGS) entry which is preliminary data.</text>
</comment>